<sequence length="383" mass="42889">ISALDLDAPRTDKKEPSVPDNDEAVQSNNTFLSPQDVLINVTANHDAPSVNNITLHNLISYSNVSVRVKSCGMEKCTPGIVTPIFTQSDCSPFFEVLYINMTAFEVRLTPRRYTQYQVRYCHKDDVCKTIFAPGSVSIVDLMAGTTYTVDVREGLIDANRQVILGPVARRRVSTGRDVSRRYLPPNDLVLTTQSKNNLTVLISWSFEDSAITKPEVEVTSDSDDNETVHLAGYLFSGTSDHHNFRKTFTPQVNEYRVSGLKPWTLYEIVLQPYYTFDGSLQPIYKVGKAAYAIYHSEATPPTAPASAEVLSVEDKTISMKVGDPLSWNGEPGGYWVRWETLDSLPERRGQAYFGIPETRTLGNQYMKISMDLVPGRHYVLHTS</sequence>
<organism evidence="2">
    <name type="scientific">Ixodes ricinus</name>
    <name type="common">Common tick</name>
    <name type="synonym">Acarus ricinus</name>
    <dbReference type="NCBI Taxonomy" id="34613"/>
    <lineage>
        <taxon>Eukaryota</taxon>
        <taxon>Metazoa</taxon>
        <taxon>Ecdysozoa</taxon>
        <taxon>Arthropoda</taxon>
        <taxon>Chelicerata</taxon>
        <taxon>Arachnida</taxon>
        <taxon>Acari</taxon>
        <taxon>Parasitiformes</taxon>
        <taxon>Ixodida</taxon>
        <taxon>Ixodoidea</taxon>
        <taxon>Ixodidae</taxon>
        <taxon>Ixodinae</taxon>
        <taxon>Ixodes</taxon>
    </lineage>
</organism>
<dbReference type="Gene3D" id="2.60.40.10">
    <property type="entry name" value="Immunoglobulins"/>
    <property type="match status" value="1"/>
</dbReference>
<evidence type="ECO:0000256" key="1">
    <source>
        <dbReference type="SAM" id="MobiDB-lite"/>
    </source>
</evidence>
<feature type="region of interest" description="Disordered" evidence="1">
    <location>
        <begin position="1"/>
        <end position="25"/>
    </location>
</feature>
<feature type="non-terminal residue" evidence="2">
    <location>
        <position position="1"/>
    </location>
</feature>
<feature type="compositionally biased region" description="Basic and acidic residues" evidence="1">
    <location>
        <begin position="7"/>
        <end position="17"/>
    </location>
</feature>
<dbReference type="InterPro" id="IPR013783">
    <property type="entry name" value="Ig-like_fold"/>
</dbReference>
<dbReference type="SUPFAM" id="SSF49265">
    <property type="entry name" value="Fibronectin type III"/>
    <property type="match status" value="1"/>
</dbReference>
<evidence type="ECO:0000313" key="2">
    <source>
        <dbReference type="EMBL" id="JAB81445.1"/>
    </source>
</evidence>
<dbReference type="AlphaFoldDB" id="V5HD56"/>
<protein>
    <submittedName>
        <fullName evidence="2">Uncharacterized protein</fullName>
    </submittedName>
</protein>
<feature type="non-terminal residue" evidence="2">
    <location>
        <position position="383"/>
    </location>
</feature>
<accession>V5HD56</accession>
<proteinExistence type="evidence at transcript level"/>
<name>V5HD56_IXORI</name>
<dbReference type="EMBL" id="GANP01003023">
    <property type="protein sequence ID" value="JAB81445.1"/>
    <property type="molecule type" value="mRNA"/>
</dbReference>
<reference evidence="2" key="1">
    <citation type="journal article" date="2015" name="Sci. Rep.">
        <title>Tissue- and time-dependent transcription in Ixodes ricinus salivary glands and midguts when blood feeding on the vertebrate host.</title>
        <authorList>
            <person name="Kotsyfakis M."/>
            <person name="Schwarz A."/>
            <person name="Erhart J."/>
            <person name="Ribeiro J.M."/>
        </authorList>
    </citation>
    <scope>NUCLEOTIDE SEQUENCE</scope>
    <source>
        <tissue evidence="2">Salivary gland and midgut</tissue>
    </source>
</reference>
<dbReference type="InterPro" id="IPR036116">
    <property type="entry name" value="FN3_sf"/>
</dbReference>